<sequence length="81" mass="8016">MEQNDGGRDAIGGGERYPAAVAVVLPGRVAATDTAAYALAAAGSDELGLVALVLGETDGLGAMGRKVDGEAESRGDRSAAR</sequence>
<dbReference type="AlphaFoldDB" id="A0A146F5R7"/>
<reference evidence="1 2" key="1">
    <citation type="journal article" date="2016" name="DNA Res.">
        <title>Genome sequence of Aspergillus luchuensis NBRC 4314.</title>
        <authorList>
            <person name="Yamada O."/>
            <person name="Machida M."/>
            <person name="Hosoyama A."/>
            <person name="Goto M."/>
            <person name="Takahashi T."/>
            <person name="Futagami T."/>
            <person name="Yamagata Y."/>
            <person name="Takeuchi M."/>
            <person name="Kobayashi T."/>
            <person name="Koike H."/>
            <person name="Abe K."/>
            <person name="Asai K."/>
            <person name="Arita M."/>
            <person name="Fujita N."/>
            <person name="Fukuda K."/>
            <person name="Higa K."/>
            <person name="Horikawa H."/>
            <person name="Ishikawa T."/>
            <person name="Jinno K."/>
            <person name="Kato Y."/>
            <person name="Kirimura K."/>
            <person name="Mizutani O."/>
            <person name="Nakasone K."/>
            <person name="Sano M."/>
            <person name="Shiraishi Y."/>
            <person name="Tsukahara M."/>
            <person name="Gomi K."/>
        </authorList>
    </citation>
    <scope>NUCLEOTIDE SEQUENCE [LARGE SCALE GENOMIC DNA]</scope>
    <source>
        <strain evidence="1 2">RIB 2604</strain>
    </source>
</reference>
<evidence type="ECO:0000313" key="1">
    <source>
        <dbReference type="EMBL" id="GAT21021.1"/>
    </source>
</evidence>
<reference evidence="2" key="2">
    <citation type="submission" date="2016-02" db="EMBL/GenBank/DDBJ databases">
        <title>Genome sequencing of Aspergillus luchuensis NBRC 4314.</title>
        <authorList>
            <person name="Yamada O."/>
        </authorList>
    </citation>
    <scope>NUCLEOTIDE SEQUENCE [LARGE SCALE GENOMIC DNA]</scope>
    <source>
        <strain evidence="2">RIB 2604</strain>
    </source>
</reference>
<accession>A0A146F5R7</accession>
<dbReference type="EMBL" id="BCWF01000009">
    <property type="protein sequence ID" value="GAT21021.1"/>
    <property type="molecule type" value="Genomic_DNA"/>
</dbReference>
<gene>
    <name evidence="1" type="ORF">RIB2604_00900420</name>
</gene>
<protein>
    <submittedName>
        <fullName evidence="1">Alpha-1,3-glucan synthase</fullName>
    </submittedName>
</protein>
<name>A0A146F5R7_ASPKA</name>
<proteinExistence type="predicted"/>
<dbReference type="Proteomes" id="UP000075230">
    <property type="component" value="Unassembled WGS sequence"/>
</dbReference>
<organism evidence="1 2">
    <name type="scientific">Aspergillus kawachii</name>
    <name type="common">White koji mold</name>
    <name type="synonym">Aspergillus awamori var. kawachi</name>
    <dbReference type="NCBI Taxonomy" id="1069201"/>
    <lineage>
        <taxon>Eukaryota</taxon>
        <taxon>Fungi</taxon>
        <taxon>Dikarya</taxon>
        <taxon>Ascomycota</taxon>
        <taxon>Pezizomycotina</taxon>
        <taxon>Eurotiomycetes</taxon>
        <taxon>Eurotiomycetidae</taxon>
        <taxon>Eurotiales</taxon>
        <taxon>Aspergillaceae</taxon>
        <taxon>Aspergillus</taxon>
        <taxon>Aspergillus subgen. Circumdati</taxon>
    </lineage>
</organism>
<comment type="caution">
    <text evidence="1">The sequence shown here is derived from an EMBL/GenBank/DDBJ whole genome shotgun (WGS) entry which is preliminary data.</text>
</comment>
<evidence type="ECO:0000313" key="2">
    <source>
        <dbReference type="Proteomes" id="UP000075230"/>
    </source>
</evidence>